<evidence type="ECO:0000259" key="3">
    <source>
        <dbReference type="Pfam" id="PF01557"/>
    </source>
</evidence>
<dbReference type="PANTHER" id="PTHR42796:SF4">
    <property type="entry name" value="FUMARYLACETOACETATE HYDROLASE DOMAIN-CONTAINING PROTEIN 2A"/>
    <property type="match status" value="1"/>
</dbReference>
<dbReference type="InterPro" id="IPR051121">
    <property type="entry name" value="FAH"/>
</dbReference>
<organism evidence="4">
    <name type="scientific">hydrothermal vent metagenome</name>
    <dbReference type="NCBI Taxonomy" id="652676"/>
    <lineage>
        <taxon>unclassified sequences</taxon>
        <taxon>metagenomes</taxon>
        <taxon>ecological metagenomes</taxon>
    </lineage>
</organism>
<dbReference type="PANTHER" id="PTHR42796">
    <property type="entry name" value="FUMARYLACETOACETATE HYDROLASE DOMAIN-CONTAINING PROTEIN 2A-RELATED"/>
    <property type="match status" value="1"/>
</dbReference>
<comment type="similarity">
    <text evidence="1">Belongs to the FAH family.</text>
</comment>
<sequence>MRLCRFEQDGTVEFGFYDSGRILPFLRVADEAGVDIPEISSLIDFLPAGKYQEVTHSLHLQLEGMMDEEQFPLSIDVEDVKLLVPFPSPGKLMLLAGNYPKHVEETGWKAEEREKTFPYVFMKPPLTTLTNPNDPIKIPGISPDYIDWELELAVIIGKECNNVCEEDALDYVAGYSIINDISNRKFKPNPSRNKRGKDVFFDWLHGKWHDTFCPMGPCVLAANENIDPQSFKLTLSVNGHVEQDSSTTEMIFPVAAIIEFISSFTTLMPGDIISTGTPSGVGLAKGKYLKPGDLIDAEIAEIGVLHNPVE</sequence>
<keyword evidence="2" id="KW-0479">Metal-binding</keyword>
<dbReference type="Pfam" id="PF01557">
    <property type="entry name" value="FAA_hydrolase"/>
    <property type="match status" value="1"/>
</dbReference>
<reference evidence="4" key="1">
    <citation type="submission" date="2018-06" db="EMBL/GenBank/DDBJ databases">
        <authorList>
            <person name="Zhirakovskaya E."/>
        </authorList>
    </citation>
    <scope>NUCLEOTIDE SEQUENCE</scope>
</reference>
<dbReference type="InterPro" id="IPR011234">
    <property type="entry name" value="Fumarylacetoacetase-like_C"/>
</dbReference>
<dbReference type="GO" id="GO:0044281">
    <property type="term" value="P:small molecule metabolic process"/>
    <property type="evidence" value="ECO:0007669"/>
    <property type="project" value="UniProtKB-ARBA"/>
</dbReference>
<protein>
    <submittedName>
        <fullName evidence="4">Fumarylacetoacetate hydrolase family protein</fullName>
    </submittedName>
</protein>
<proteinExistence type="inferred from homology"/>
<name>A0A3B1DRA1_9ZZZZ</name>
<accession>A0A3B1DRA1</accession>
<dbReference type="AlphaFoldDB" id="A0A3B1DRA1"/>
<dbReference type="EMBL" id="UOGL01000235">
    <property type="protein sequence ID" value="VAX38638.1"/>
    <property type="molecule type" value="Genomic_DNA"/>
</dbReference>
<dbReference type="GO" id="GO:0046872">
    <property type="term" value="F:metal ion binding"/>
    <property type="evidence" value="ECO:0007669"/>
    <property type="project" value="UniProtKB-KW"/>
</dbReference>
<evidence type="ECO:0000313" key="4">
    <source>
        <dbReference type="EMBL" id="VAX38638.1"/>
    </source>
</evidence>
<dbReference type="Gene3D" id="3.90.850.10">
    <property type="entry name" value="Fumarylacetoacetase-like, C-terminal domain"/>
    <property type="match status" value="1"/>
</dbReference>
<keyword evidence="4" id="KW-0378">Hydrolase</keyword>
<gene>
    <name evidence="4" type="ORF">MNBD_PLANCTO02-1509</name>
</gene>
<evidence type="ECO:0000256" key="2">
    <source>
        <dbReference type="ARBA" id="ARBA00022723"/>
    </source>
</evidence>
<feature type="domain" description="Fumarylacetoacetase-like C-terminal" evidence="3">
    <location>
        <begin position="96"/>
        <end position="309"/>
    </location>
</feature>
<evidence type="ECO:0000256" key="1">
    <source>
        <dbReference type="ARBA" id="ARBA00010211"/>
    </source>
</evidence>
<dbReference type="InterPro" id="IPR036663">
    <property type="entry name" value="Fumarylacetoacetase_C_sf"/>
</dbReference>
<dbReference type="GO" id="GO:0016787">
    <property type="term" value="F:hydrolase activity"/>
    <property type="evidence" value="ECO:0007669"/>
    <property type="project" value="UniProtKB-KW"/>
</dbReference>
<dbReference type="SUPFAM" id="SSF56529">
    <property type="entry name" value="FAH"/>
    <property type="match status" value="1"/>
</dbReference>